<feature type="domain" description="Carrier" evidence="4">
    <location>
        <begin position="1"/>
        <end position="76"/>
    </location>
</feature>
<name>A0ABV4BPT9_9CLOT</name>
<comment type="PTM">
    <text evidence="3">4'-phosphopantetheine is transferred from CoA to a specific serine of apo-ACP by AcpS. This modification is essential for activity because fatty acids are bound in thioester linkage to the sulfhydryl of the prosthetic group.</text>
</comment>
<keyword evidence="3" id="KW-0444">Lipid biosynthesis</keyword>
<dbReference type="Pfam" id="PF00550">
    <property type="entry name" value="PP-binding"/>
    <property type="match status" value="1"/>
</dbReference>
<comment type="caution">
    <text evidence="5">The sequence shown here is derived from an EMBL/GenBank/DDBJ whole genome shotgun (WGS) entry which is preliminary data.</text>
</comment>
<evidence type="ECO:0000256" key="2">
    <source>
        <dbReference type="ARBA" id="ARBA00022553"/>
    </source>
</evidence>
<comment type="pathway">
    <text evidence="3">Lipid metabolism; fatty acid biosynthesis.</text>
</comment>
<evidence type="ECO:0000256" key="3">
    <source>
        <dbReference type="HAMAP-Rule" id="MF_01217"/>
    </source>
</evidence>
<dbReference type="InterPro" id="IPR003231">
    <property type="entry name" value="ACP"/>
</dbReference>
<dbReference type="RefSeq" id="WP_369704677.1">
    <property type="nucleotide sequence ID" value="NZ_JBGEWD010000010.1"/>
</dbReference>
<comment type="function">
    <text evidence="3">Carrier of the growing fatty acid chain in fatty acid biosynthesis.</text>
</comment>
<reference evidence="5 6" key="1">
    <citation type="submission" date="2024-08" db="EMBL/GenBank/DDBJ databases">
        <title>Clostridium lapicellarii sp. nov., and Clostridium renhuaiense sp. nov., two species isolated from the mud in a fermentation cellar used for producing sauce-flavour Chinese liquors.</title>
        <authorList>
            <person name="Yang F."/>
            <person name="Wang H."/>
            <person name="Chen L.Q."/>
            <person name="Zhou N."/>
            <person name="Lu J.J."/>
            <person name="Pu X.X."/>
            <person name="Wan B."/>
            <person name="Wang L."/>
            <person name="Liu S.J."/>
        </authorList>
    </citation>
    <scope>NUCLEOTIDE SEQUENCE [LARGE SCALE GENOMIC DNA]</scope>
    <source>
        <strain evidence="5 6">MT-5</strain>
    </source>
</reference>
<feature type="modified residue" description="O-(pantetheine 4'-phosphoryl)serine" evidence="3">
    <location>
        <position position="34"/>
    </location>
</feature>
<evidence type="ECO:0000259" key="4">
    <source>
        <dbReference type="PROSITE" id="PS50075"/>
    </source>
</evidence>
<evidence type="ECO:0000256" key="1">
    <source>
        <dbReference type="ARBA" id="ARBA00022450"/>
    </source>
</evidence>
<comment type="similarity">
    <text evidence="3">Belongs to the acyl carrier protein (ACP) family.</text>
</comment>
<keyword evidence="3" id="KW-0275">Fatty acid biosynthesis</keyword>
<accession>A0ABV4BPT9</accession>
<keyword evidence="6" id="KW-1185">Reference proteome</keyword>
<keyword evidence="2 3" id="KW-0597">Phosphoprotein</keyword>
<proteinExistence type="inferred from homology"/>
<dbReference type="InterPro" id="IPR009081">
    <property type="entry name" value="PP-bd_ACP"/>
</dbReference>
<keyword evidence="3" id="KW-0276">Fatty acid metabolism</keyword>
<evidence type="ECO:0000313" key="5">
    <source>
        <dbReference type="EMBL" id="MEY8000786.1"/>
    </source>
</evidence>
<comment type="subcellular location">
    <subcellularLocation>
        <location evidence="3">Cytoplasm</location>
    </subcellularLocation>
</comment>
<dbReference type="EMBL" id="JBGEWD010000010">
    <property type="protein sequence ID" value="MEY8000786.1"/>
    <property type="molecule type" value="Genomic_DNA"/>
</dbReference>
<dbReference type="Gene3D" id="1.10.1200.10">
    <property type="entry name" value="ACP-like"/>
    <property type="match status" value="1"/>
</dbReference>
<dbReference type="InterPro" id="IPR036736">
    <property type="entry name" value="ACP-like_sf"/>
</dbReference>
<keyword evidence="1 3" id="KW-0596">Phosphopantetheine</keyword>
<dbReference type="SUPFAM" id="SSF47336">
    <property type="entry name" value="ACP-like"/>
    <property type="match status" value="1"/>
</dbReference>
<evidence type="ECO:0000313" key="6">
    <source>
        <dbReference type="Proteomes" id="UP001564657"/>
    </source>
</evidence>
<keyword evidence="3" id="KW-0963">Cytoplasm</keyword>
<dbReference type="HAMAP" id="MF_01217">
    <property type="entry name" value="Acyl_carrier"/>
    <property type="match status" value="1"/>
</dbReference>
<sequence>MIVERIEKIIIDQLELKEKDIDIRTSFEDLGIDSLELFQIIIEVEEDFQIEIEDVENIKTINDLIQVVNDKIKDRRADL</sequence>
<dbReference type="Proteomes" id="UP001564657">
    <property type="component" value="Unassembled WGS sequence"/>
</dbReference>
<keyword evidence="3" id="KW-0443">Lipid metabolism</keyword>
<dbReference type="PROSITE" id="PS50075">
    <property type="entry name" value="CARRIER"/>
    <property type="match status" value="1"/>
</dbReference>
<organism evidence="5 6">
    <name type="scientific">Clostridium moutaii</name>
    <dbReference type="NCBI Taxonomy" id="3240932"/>
    <lineage>
        <taxon>Bacteria</taxon>
        <taxon>Bacillati</taxon>
        <taxon>Bacillota</taxon>
        <taxon>Clostridia</taxon>
        <taxon>Eubacteriales</taxon>
        <taxon>Clostridiaceae</taxon>
        <taxon>Clostridium</taxon>
    </lineage>
</organism>
<gene>
    <name evidence="3" type="primary">acpP</name>
    <name evidence="5" type="ORF">AB8U03_11380</name>
</gene>
<protein>
    <recommendedName>
        <fullName evidence="3">Acyl carrier protein</fullName>
        <shortName evidence="3">ACP</shortName>
    </recommendedName>
</protein>